<keyword evidence="2" id="KW-0812">Transmembrane</keyword>
<keyword evidence="4" id="KW-1185">Reference proteome</keyword>
<organism evidence="3 4">
    <name type="scientific">Nesterenkonia halobia</name>
    <dbReference type="NCBI Taxonomy" id="37922"/>
    <lineage>
        <taxon>Bacteria</taxon>
        <taxon>Bacillati</taxon>
        <taxon>Actinomycetota</taxon>
        <taxon>Actinomycetes</taxon>
        <taxon>Micrococcales</taxon>
        <taxon>Micrococcaceae</taxon>
        <taxon>Nesterenkonia</taxon>
    </lineage>
</organism>
<dbReference type="RefSeq" id="WP_344717532.1">
    <property type="nucleotide sequence ID" value="NZ_BAAAYG010000002.1"/>
</dbReference>
<feature type="transmembrane region" description="Helical" evidence="2">
    <location>
        <begin position="117"/>
        <end position="141"/>
    </location>
</feature>
<evidence type="ECO:0000313" key="4">
    <source>
        <dbReference type="Proteomes" id="UP001501736"/>
    </source>
</evidence>
<dbReference type="Proteomes" id="UP001501736">
    <property type="component" value="Unassembled WGS sequence"/>
</dbReference>
<protein>
    <submittedName>
        <fullName evidence="3">Uncharacterized protein</fullName>
    </submittedName>
</protein>
<evidence type="ECO:0000313" key="3">
    <source>
        <dbReference type="EMBL" id="GAA3279931.1"/>
    </source>
</evidence>
<feature type="transmembrane region" description="Helical" evidence="2">
    <location>
        <begin position="14"/>
        <end position="41"/>
    </location>
</feature>
<sequence length="176" mass="18024">MTTTARPRRGFRPVLMGLAVGIGAVLGVLGTALHAGIWVVGETQGGLVIPWGAALALLICLLAQLWIGLRADSVVESTTMGAVTFSLVTVTMVWPGADQLAVPYSAEAMEALPGPTIASLVWWFGSAGITFVSMLAVRWLIAREPLPAEGPETGSDAGSDARAGVGAGSGESVTRP</sequence>
<comment type="caution">
    <text evidence="3">The sequence shown here is derived from an EMBL/GenBank/DDBJ whole genome shotgun (WGS) entry which is preliminary data.</text>
</comment>
<feature type="transmembrane region" description="Helical" evidence="2">
    <location>
        <begin position="79"/>
        <end position="97"/>
    </location>
</feature>
<keyword evidence="2" id="KW-0472">Membrane</keyword>
<reference evidence="4" key="1">
    <citation type="journal article" date="2019" name="Int. J. Syst. Evol. Microbiol.">
        <title>The Global Catalogue of Microorganisms (GCM) 10K type strain sequencing project: providing services to taxonomists for standard genome sequencing and annotation.</title>
        <authorList>
            <consortium name="The Broad Institute Genomics Platform"/>
            <consortium name="The Broad Institute Genome Sequencing Center for Infectious Disease"/>
            <person name="Wu L."/>
            <person name="Ma J."/>
        </authorList>
    </citation>
    <scope>NUCLEOTIDE SEQUENCE [LARGE SCALE GENOMIC DNA]</scope>
    <source>
        <strain evidence="4">JCM 11483</strain>
    </source>
</reference>
<proteinExistence type="predicted"/>
<dbReference type="EMBL" id="BAAAYG010000002">
    <property type="protein sequence ID" value="GAA3279931.1"/>
    <property type="molecule type" value="Genomic_DNA"/>
</dbReference>
<name>A0ABP6R7T7_9MICC</name>
<evidence type="ECO:0000256" key="2">
    <source>
        <dbReference type="SAM" id="Phobius"/>
    </source>
</evidence>
<feature type="transmembrane region" description="Helical" evidence="2">
    <location>
        <begin position="47"/>
        <end position="67"/>
    </location>
</feature>
<evidence type="ECO:0000256" key="1">
    <source>
        <dbReference type="SAM" id="MobiDB-lite"/>
    </source>
</evidence>
<keyword evidence="2" id="KW-1133">Transmembrane helix</keyword>
<gene>
    <name evidence="3" type="ORF">GCM10020260_03560</name>
</gene>
<feature type="region of interest" description="Disordered" evidence="1">
    <location>
        <begin position="149"/>
        <end position="176"/>
    </location>
</feature>
<accession>A0ABP6R7T7</accession>